<dbReference type="AlphaFoldDB" id="A0A1G4JKY4"/>
<sequence length="177" mass="19639">MNQISNLSQMSRFAENLSYDRLKSEFQSVQGKLSSVRPLPEFLNMRKMSKPQNFGDAQSRMSYNLRYYSANYAVIVGALSIYTLVTNPLLLFLIVFVLASITGINRLQGQDLVLAGGRVFKPSQLYTALFCVGVPLFILASPISTMTWLIGASAVSVLGHASLMEKPIETVFEEETV</sequence>
<dbReference type="GO" id="GO:0016020">
    <property type="term" value="C:membrane"/>
    <property type="evidence" value="ECO:0007669"/>
    <property type="project" value="UniProtKB-SubCell"/>
</dbReference>
<organism evidence="6 7">
    <name type="scientific">Lachancea mirantina</name>
    <dbReference type="NCBI Taxonomy" id="1230905"/>
    <lineage>
        <taxon>Eukaryota</taxon>
        <taxon>Fungi</taxon>
        <taxon>Dikarya</taxon>
        <taxon>Ascomycota</taxon>
        <taxon>Saccharomycotina</taxon>
        <taxon>Saccharomycetes</taxon>
        <taxon>Saccharomycetales</taxon>
        <taxon>Saccharomycetaceae</taxon>
        <taxon>Lachancea</taxon>
    </lineage>
</organism>
<comment type="similarity">
    <text evidence="5">Belongs to the PRA1 family.</text>
</comment>
<comment type="subcellular location">
    <subcellularLocation>
        <location evidence="1 5">Membrane</location>
        <topology evidence="1 5">Multi-pass membrane protein</topology>
    </subcellularLocation>
</comment>
<feature type="transmembrane region" description="Helical" evidence="5">
    <location>
        <begin position="128"/>
        <end position="150"/>
    </location>
</feature>
<dbReference type="PANTHER" id="PTHR19317">
    <property type="entry name" value="PRENYLATED RAB ACCEPTOR 1-RELATED"/>
    <property type="match status" value="1"/>
</dbReference>
<dbReference type="GO" id="GO:0005794">
    <property type="term" value="C:Golgi apparatus"/>
    <property type="evidence" value="ECO:0007669"/>
    <property type="project" value="TreeGrafter"/>
</dbReference>
<dbReference type="EMBL" id="LT598465">
    <property type="protein sequence ID" value="SCU90983.1"/>
    <property type="molecule type" value="Genomic_DNA"/>
</dbReference>
<dbReference type="Pfam" id="PF03208">
    <property type="entry name" value="PRA1"/>
    <property type="match status" value="1"/>
</dbReference>
<evidence type="ECO:0000256" key="2">
    <source>
        <dbReference type="ARBA" id="ARBA00022692"/>
    </source>
</evidence>
<dbReference type="PANTHER" id="PTHR19317:SF0">
    <property type="entry name" value="PRENYLATED RAB ACCEPTOR PROTEIN 1"/>
    <property type="match status" value="1"/>
</dbReference>
<keyword evidence="2 5" id="KW-0812">Transmembrane</keyword>
<keyword evidence="3 5" id="KW-1133">Transmembrane helix</keyword>
<gene>
    <name evidence="6" type="ORF">LAMI_0E04302G</name>
</gene>
<evidence type="ECO:0000313" key="6">
    <source>
        <dbReference type="EMBL" id="SCU90983.1"/>
    </source>
</evidence>
<dbReference type="STRING" id="1230905.A0A1G4JKY4"/>
<keyword evidence="4 5" id="KW-0472">Membrane</keyword>
<feature type="transmembrane region" description="Helical" evidence="5">
    <location>
        <begin position="65"/>
        <end position="83"/>
    </location>
</feature>
<proteinExistence type="inferred from homology"/>
<dbReference type="Proteomes" id="UP000191024">
    <property type="component" value="Chromosome E"/>
</dbReference>
<dbReference type="OrthoDB" id="63113at2759"/>
<name>A0A1G4JKY4_9SACH</name>
<keyword evidence="7" id="KW-1185">Reference proteome</keyword>
<evidence type="ECO:0000256" key="1">
    <source>
        <dbReference type="ARBA" id="ARBA00004141"/>
    </source>
</evidence>
<feature type="transmembrane region" description="Helical" evidence="5">
    <location>
        <begin position="89"/>
        <end position="107"/>
    </location>
</feature>
<reference evidence="6 7" key="1">
    <citation type="submission" date="2016-03" db="EMBL/GenBank/DDBJ databases">
        <authorList>
            <person name="Devillers H."/>
        </authorList>
    </citation>
    <scope>NUCLEOTIDE SEQUENCE [LARGE SCALE GENOMIC DNA]</scope>
    <source>
        <strain evidence="6">CBS 11717</strain>
    </source>
</reference>
<evidence type="ECO:0000256" key="4">
    <source>
        <dbReference type="ARBA" id="ARBA00023136"/>
    </source>
</evidence>
<dbReference type="InterPro" id="IPR004895">
    <property type="entry name" value="Prenylated_rab_accept_PRA1"/>
</dbReference>
<protein>
    <recommendedName>
        <fullName evidence="5">PRA1 family protein</fullName>
    </recommendedName>
</protein>
<accession>A0A1G4JKY4</accession>
<evidence type="ECO:0000256" key="3">
    <source>
        <dbReference type="ARBA" id="ARBA00022989"/>
    </source>
</evidence>
<evidence type="ECO:0000256" key="5">
    <source>
        <dbReference type="RuleBase" id="RU363107"/>
    </source>
</evidence>
<evidence type="ECO:0000313" key="7">
    <source>
        <dbReference type="Proteomes" id="UP000191024"/>
    </source>
</evidence>